<keyword evidence="2" id="KW-0238">DNA-binding</keyword>
<dbReference type="PROSITE" id="PS51464">
    <property type="entry name" value="SIS"/>
    <property type="match status" value="1"/>
</dbReference>
<gene>
    <name evidence="6" type="ORF">ACFPQ3_08830</name>
</gene>
<dbReference type="PROSITE" id="PS51071">
    <property type="entry name" value="HTH_RPIR"/>
    <property type="match status" value="1"/>
</dbReference>
<dbReference type="Gene3D" id="3.40.50.10490">
    <property type="entry name" value="Glucose-6-phosphate isomerase like protein, domain 1"/>
    <property type="match status" value="1"/>
</dbReference>
<feature type="domain" description="HTH rpiR-type" evidence="4">
    <location>
        <begin position="1"/>
        <end position="75"/>
    </location>
</feature>
<proteinExistence type="predicted"/>
<dbReference type="SUPFAM" id="SSF53697">
    <property type="entry name" value="SIS domain"/>
    <property type="match status" value="1"/>
</dbReference>
<dbReference type="InterPro" id="IPR000281">
    <property type="entry name" value="HTH_RpiR"/>
</dbReference>
<comment type="caution">
    <text evidence="6">The sequence shown here is derived from an EMBL/GenBank/DDBJ whole genome shotgun (WGS) entry which is preliminary data.</text>
</comment>
<evidence type="ECO:0000256" key="2">
    <source>
        <dbReference type="ARBA" id="ARBA00023125"/>
    </source>
</evidence>
<dbReference type="EMBL" id="JBHSOJ010000023">
    <property type="protein sequence ID" value="MFC5631663.1"/>
    <property type="molecule type" value="Genomic_DNA"/>
</dbReference>
<accession>A0ABW0UDL2</accession>
<evidence type="ECO:0000256" key="1">
    <source>
        <dbReference type="ARBA" id="ARBA00023015"/>
    </source>
</evidence>
<dbReference type="InterPro" id="IPR036388">
    <property type="entry name" value="WH-like_DNA-bd_sf"/>
</dbReference>
<dbReference type="Pfam" id="PF01418">
    <property type="entry name" value="HTH_6"/>
    <property type="match status" value="1"/>
</dbReference>
<evidence type="ECO:0000259" key="5">
    <source>
        <dbReference type="PROSITE" id="PS51464"/>
    </source>
</evidence>
<keyword evidence="1" id="KW-0805">Transcription regulation</keyword>
<feature type="domain" description="SIS" evidence="5">
    <location>
        <begin position="109"/>
        <end position="246"/>
    </location>
</feature>
<name>A0ABW0UDL2_9STRE</name>
<dbReference type="Proteomes" id="UP001596110">
    <property type="component" value="Unassembled WGS sequence"/>
</dbReference>
<dbReference type="InterPro" id="IPR047640">
    <property type="entry name" value="RpiR-like"/>
</dbReference>
<evidence type="ECO:0000256" key="3">
    <source>
        <dbReference type="ARBA" id="ARBA00023163"/>
    </source>
</evidence>
<dbReference type="InterPro" id="IPR035472">
    <property type="entry name" value="RpiR-like_SIS"/>
</dbReference>
<dbReference type="RefSeq" id="WP_156806036.1">
    <property type="nucleotide sequence ID" value="NZ_JBHSOJ010000023.1"/>
</dbReference>
<dbReference type="SUPFAM" id="SSF46689">
    <property type="entry name" value="Homeodomain-like"/>
    <property type="match status" value="1"/>
</dbReference>
<dbReference type="InterPro" id="IPR001347">
    <property type="entry name" value="SIS_dom"/>
</dbReference>
<dbReference type="InterPro" id="IPR009057">
    <property type="entry name" value="Homeodomain-like_sf"/>
</dbReference>
<sequence length="246" mass="28313">MAFLEHIYSNKLSDVEREIYNFLLDNIEKVPYMRVRDIAVGAHVSPTSVFRFIQNANFDSFTEFKFYVKNYLKQKRQEASSRRLGIEEHILSLSKNKFSPDIDEDIENLADKISQARLTIFVGLGSSGSLADYISRRLSNLGYRCISFQDTYSMLSLIRGDENTVIVLLSISGETRELLELLENITMIPNLYKACVTQNRGSSVASKSDAIISYSTDEERRRVYFDLSSQLPVMLILETLFDYLYK</sequence>
<dbReference type="PANTHER" id="PTHR30514">
    <property type="entry name" value="GLUCOKINASE"/>
    <property type="match status" value="1"/>
</dbReference>
<evidence type="ECO:0000313" key="6">
    <source>
        <dbReference type="EMBL" id="MFC5631663.1"/>
    </source>
</evidence>
<dbReference type="Pfam" id="PF01380">
    <property type="entry name" value="SIS"/>
    <property type="match status" value="1"/>
</dbReference>
<keyword evidence="3" id="KW-0804">Transcription</keyword>
<reference evidence="7" key="1">
    <citation type="journal article" date="2019" name="Int. J. Syst. Evol. Microbiol.">
        <title>The Global Catalogue of Microorganisms (GCM) 10K type strain sequencing project: providing services to taxonomists for standard genome sequencing and annotation.</title>
        <authorList>
            <consortium name="The Broad Institute Genomics Platform"/>
            <consortium name="The Broad Institute Genome Sequencing Center for Infectious Disease"/>
            <person name="Wu L."/>
            <person name="Ma J."/>
        </authorList>
    </citation>
    <scope>NUCLEOTIDE SEQUENCE [LARGE SCALE GENOMIC DNA]</scope>
    <source>
        <strain evidence="7">DT43</strain>
    </source>
</reference>
<dbReference type="CDD" id="cd05013">
    <property type="entry name" value="SIS_RpiR"/>
    <property type="match status" value="1"/>
</dbReference>
<protein>
    <submittedName>
        <fullName evidence="6">MurR/RpiR family transcriptional regulator</fullName>
    </submittedName>
</protein>
<dbReference type="Gene3D" id="1.10.10.10">
    <property type="entry name" value="Winged helix-like DNA-binding domain superfamily/Winged helix DNA-binding domain"/>
    <property type="match status" value="1"/>
</dbReference>
<keyword evidence="7" id="KW-1185">Reference proteome</keyword>
<evidence type="ECO:0000259" key="4">
    <source>
        <dbReference type="PROSITE" id="PS51071"/>
    </source>
</evidence>
<dbReference type="InterPro" id="IPR046348">
    <property type="entry name" value="SIS_dom_sf"/>
</dbReference>
<dbReference type="PANTHER" id="PTHR30514:SF1">
    <property type="entry name" value="HTH-TYPE TRANSCRIPTIONAL REGULATOR HEXR-RELATED"/>
    <property type="match status" value="1"/>
</dbReference>
<evidence type="ECO:0000313" key="7">
    <source>
        <dbReference type="Proteomes" id="UP001596110"/>
    </source>
</evidence>
<organism evidence="6 7">
    <name type="scientific">Streptococcus caledonicus</name>
    <dbReference type="NCBI Taxonomy" id="2614158"/>
    <lineage>
        <taxon>Bacteria</taxon>
        <taxon>Bacillati</taxon>
        <taxon>Bacillota</taxon>
        <taxon>Bacilli</taxon>
        <taxon>Lactobacillales</taxon>
        <taxon>Streptococcaceae</taxon>
        <taxon>Streptococcus</taxon>
    </lineage>
</organism>